<dbReference type="PROSITE" id="PS51841">
    <property type="entry name" value="LTD"/>
    <property type="match status" value="1"/>
</dbReference>
<protein>
    <submittedName>
        <fullName evidence="7">Choice-of-anchor D domain-containing protein</fullName>
    </submittedName>
</protein>
<dbReference type="Proteomes" id="UP000712080">
    <property type="component" value="Unassembled WGS sequence"/>
</dbReference>
<dbReference type="NCBIfam" id="NF012200">
    <property type="entry name" value="choice_anch_D"/>
    <property type="match status" value="2"/>
</dbReference>
<dbReference type="Pfam" id="PF22544">
    <property type="entry name" value="HYDIN_VesB_CFA65-like_Ig"/>
    <property type="match status" value="1"/>
</dbReference>
<evidence type="ECO:0000256" key="1">
    <source>
        <dbReference type="ARBA" id="ARBA00004138"/>
    </source>
</evidence>
<keyword evidence="4" id="KW-0969">Cilium</keyword>
<evidence type="ECO:0000313" key="8">
    <source>
        <dbReference type="Proteomes" id="UP000712080"/>
    </source>
</evidence>
<evidence type="ECO:0000256" key="5">
    <source>
        <dbReference type="ARBA" id="ARBA00023273"/>
    </source>
</evidence>
<dbReference type="RefSeq" id="WP_169527326.1">
    <property type="nucleotide sequence ID" value="NZ_JAAMPU010000105.1"/>
</dbReference>
<evidence type="ECO:0000256" key="4">
    <source>
        <dbReference type="ARBA" id="ARBA00023069"/>
    </source>
</evidence>
<evidence type="ECO:0000256" key="3">
    <source>
        <dbReference type="ARBA" id="ARBA00022490"/>
    </source>
</evidence>
<dbReference type="InterPro" id="IPR001322">
    <property type="entry name" value="Lamin_tail_dom"/>
</dbReference>
<organism evidence="7 8">
    <name type="scientific">Flavobacterium silvaticum</name>
    <dbReference type="NCBI Taxonomy" id="1852020"/>
    <lineage>
        <taxon>Bacteria</taxon>
        <taxon>Pseudomonadati</taxon>
        <taxon>Bacteroidota</taxon>
        <taxon>Flavobacteriia</taxon>
        <taxon>Flavobacteriales</taxon>
        <taxon>Flavobacteriaceae</taxon>
        <taxon>Flavobacterium</taxon>
    </lineage>
</organism>
<keyword evidence="5" id="KW-0966">Cell projection</keyword>
<sequence length="1917" mass="199831">MKLRFQLFLICAIFFTIKIEAQVSLYSTNFGTATVSTVTTPGFVSNAAGGSAWDLRTTTASSGYSWTNPTASASGGANVFTNLGTNTATKTLTYDNSLSTIGYNTIIVRFGGIKSGTVPNLDISYSTDGTSFTSAGTVTLGTTWAGYAVSLPAGAANVSNLRVRFSIVANNNASNNFRLDDVQVIGTLVGFVTAQPGNWSNTATWVGGVVPVASDALVTVNHAVVLDVPVTRNSGTTTTISSTASLDMQNAYTSNGTTTFDGSAFVKNSITMGGGSTFRINGDFYLNSGGYFLVGSPTYGASSTLFYSNGTIYGRGYEWSALGVGTLGTTSGYPNNVRVTGNTTVNYNNGGTADDKALAGNLTIDAGSSFFMDYGGATNDGPLTVAGNVVNSGNLSLGSGIGDDLILYGNFTSTNNFYPNTRAVVFSKTSGTQTVSSTSALDYFKFGSTGNRTVQLINNLTINREVGFASASDILDINGYALTLNTSIATNQVTGSGTFKGSASSSLNLTGSGTIGTLSFTSGSQLLGSLVANRSTTAIFCQLGTDLTVNNTLTLTSGVINLGSQTMTLGSSVPAAASGSVNSYLIADLSSGGKLQRQIPGAGTYLFPIGDAASSADGSQYSPASMTFPSGTYTSAMYGLRVQDLAHPSFDGSALVSRYWSASSSGTFPSAAYSINATYFATDVTGVESTMQSNQWNGSNWVNSGTSAQTNFFTYSANTYPTVSDFAKGLRSPDINIKETLTSTVYLTGSAYAIPTQLTGIPVDLTFTIENLGGQNLVFSNPCTVSGTGFSFNPAFSLTPDIAPGGSRTFTVRFLTATPGSFSGSVSFTTNDSYGSENPYVINFTVTANNPAPEIGLNGATTGTNPIASGSTTTSGLNNTAFGTIALATTVTKDFRISNTGTAALNLTGVPLVSISGTNASDFTVSTQPPVSSIAVGANTVFAITFNPTAQGYRTATVSISNNDSDENPYTFKIDGNATCNTSTNVITPTSGPVGTEVTITASANNLTGATAVFNGVSASVTQISSTQIKVIVPAGATTGTLITTNSQGCQASNPFTVINNVTNGCQGTNTASELFISEVTDASYGGLSYIEIYNGTGAAVNLSSYSLQFFANGNSTSYSSQALSGTLNNGQTYVVSTSTSGSECPVTGGNGSLATLATSISGVNFSDTSTGDTTVGHDHIALFKSAVKIDSWGTYMNQSWAVPLNIGDRGADFRRKNTATVPNPTYSNSDWNVSDWLGSGLSSCSVNDYSNIGSYDFPSGNPPVITQQPVVAGSCKGATITVAANEGYAGGNALTYQWYAVPPNTASWTLLTNAGLYSGVNTAVLSISNVSTLAGYQFYCQVNENTATCYTATNAIKVSAANVVTWNGSAWNPVSGPDSTSIVVLNGSYNTAVNGSFSACSLTVASGTLNVASGNYVSVQNDLTVSSGAIMHVLNSGSLIMVEDTGIVTNNGTMDMQRTPTPFLKYDYTYWSSPVTSAMLATPFAGWRTDYAFTFNTANFSDMTGPGGSGPADGYDDDGNVWTLASGLLQPGKGYAIMGPTTAPSYPINPGVTFSGTYNNGIITQPLSLSANTGNATDDYNLIGNPYPSALQADDFINLNTNTSGTLYFWTHKTPISPSGGTFQFITSDYAMYNLGGGTASINGGPAPNGFVASGQGFFVEAITATPVTFNNSMRDVVATNTNFYRMSAADPQLLRDRIWINLMHENGLFSQQLIVYTPDASLGFDRGYDGRVSTTQNAVSFYSVFDDEKYRIQGRPAFDSSDIVPLGFSTGYASEYSITIDHSEGVFDNEEQPVYLEDKLLGIIHNLKETPYVFSSGTGEFNTRFQLRYNLPLSSPGISSQNDVIVSSRPGWLQVYSGQNIENIEVYDVLGRSVFKSGSIDALVFESTINGISDQVVLVKIDLIDGSQVTKKVRI</sequence>
<reference evidence="7" key="1">
    <citation type="submission" date="2020-02" db="EMBL/GenBank/DDBJ databases">
        <title>Flavobacterium sp. genome.</title>
        <authorList>
            <person name="Jung H.S."/>
            <person name="Baek J.H."/>
            <person name="Jeon C.O."/>
        </authorList>
    </citation>
    <scope>NUCLEOTIDE SEQUENCE</scope>
    <source>
        <strain evidence="7">SE-s28</strain>
    </source>
</reference>
<dbReference type="InterPro" id="IPR013783">
    <property type="entry name" value="Ig-like_fold"/>
</dbReference>
<dbReference type="Gene3D" id="2.60.40.10">
    <property type="entry name" value="Immunoglobulins"/>
    <property type="match status" value="3"/>
</dbReference>
<evidence type="ECO:0000313" key="7">
    <source>
        <dbReference type="EMBL" id="NMH28212.1"/>
    </source>
</evidence>
<evidence type="ECO:0000259" key="6">
    <source>
        <dbReference type="PROSITE" id="PS51841"/>
    </source>
</evidence>
<comment type="subcellular location">
    <subcellularLocation>
        <location evidence="1">Cell projection</location>
        <location evidence="1">Cilium</location>
    </subcellularLocation>
    <subcellularLocation>
        <location evidence="2">Cytoplasm</location>
    </subcellularLocation>
</comment>
<keyword evidence="3" id="KW-0963">Cytoplasm</keyword>
<accession>A0A972JJK9</accession>
<feature type="domain" description="LTD" evidence="6">
    <location>
        <begin position="1062"/>
        <end position="1275"/>
    </location>
</feature>
<dbReference type="Pfam" id="PF00932">
    <property type="entry name" value="LTD"/>
    <property type="match status" value="1"/>
</dbReference>
<dbReference type="InterPro" id="IPR053879">
    <property type="entry name" value="HYDIN_VesB_CFA65-like_Ig"/>
</dbReference>
<evidence type="ECO:0000256" key="2">
    <source>
        <dbReference type="ARBA" id="ARBA00004496"/>
    </source>
</evidence>
<dbReference type="InterPro" id="IPR014756">
    <property type="entry name" value="Ig_E-set"/>
</dbReference>
<comment type="caution">
    <text evidence="7">The sequence shown here is derived from an EMBL/GenBank/DDBJ whole genome shotgun (WGS) entry which is preliminary data.</text>
</comment>
<keyword evidence="8" id="KW-1185">Reference proteome</keyword>
<gene>
    <name evidence="7" type="ORF">G6047_09225</name>
</gene>
<proteinExistence type="predicted"/>
<dbReference type="SUPFAM" id="SSF81296">
    <property type="entry name" value="E set domains"/>
    <property type="match status" value="1"/>
</dbReference>
<name>A0A972JJK9_9FLAO</name>
<dbReference type="GO" id="GO:0005737">
    <property type="term" value="C:cytoplasm"/>
    <property type="evidence" value="ECO:0007669"/>
    <property type="project" value="UniProtKB-SubCell"/>
</dbReference>
<dbReference type="EMBL" id="JAAMPU010000105">
    <property type="protein sequence ID" value="NMH28212.1"/>
    <property type="molecule type" value="Genomic_DNA"/>
</dbReference>